<dbReference type="Gene3D" id="3.40.50.80">
    <property type="entry name" value="Nucleotide-binding domain of ferredoxin-NADP reductase (FNR) module"/>
    <property type="match status" value="1"/>
</dbReference>
<comment type="cofactor">
    <cofactor evidence="1">
        <name>Mo-molybdopterin</name>
        <dbReference type="ChEBI" id="CHEBI:71302"/>
    </cofactor>
</comment>
<evidence type="ECO:0000256" key="9">
    <source>
        <dbReference type="ARBA" id="ARBA00022505"/>
    </source>
</evidence>
<keyword evidence="9" id="KW-0500">Molybdenum</keyword>
<evidence type="ECO:0000259" key="18">
    <source>
        <dbReference type="PROSITE" id="PS51384"/>
    </source>
</evidence>
<protein>
    <recommendedName>
        <fullName evidence="8">Nitrate reductase [NADPH]</fullName>
        <ecNumber evidence="7">1.7.1.3</ecNumber>
    </recommendedName>
</protein>
<dbReference type="Pfam" id="PF00970">
    <property type="entry name" value="FAD_binding_6"/>
    <property type="match status" value="2"/>
</dbReference>
<dbReference type="GO" id="GO:0008482">
    <property type="term" value="F:sulfite oxidase activity"/>
    <property type="evidence" value="ECO:0007669"/>
    <property type="project" value="TreeGrafter"/>
</dbReference>
<dbReference type="PRINTS" id="PR00407">
    <property type="entry name" value="EUMOPTERIN"/>
</dbReference>
<feature type="compositionally biased region" description="Basic and acidic residues" evidence="16">
    <location>
        <begin position="134"/>
        <end position="177"/>
    </location>
</feature>
<dbReference type="GO" id="GO:0050464">
    <property type="term" value="F:nitrate reductase (NADPH) activity"/>
    <property type="evidence" value="ECO:0007669"/>
    <property type="project" value="UniProtKB-EC"/>
</dbReference>
<evidence type="ECO:0000256" key="16">
    <source>
        <dbReference type="SAM" id="MobiDB-lite"/>
    </source>
</evidence>
<dbReference type="SMART" id="SM01117">
    <property type="entry name" value="Cyt-b5"/>
    <property type="match status" value="1"/>
</dbReference>
<dbReference type="GO" id="GO:0030151">
    <property type="term" value="F:molybdenum ion binding"/>
    <property type="evidence" value="ECO:0007669"/>
    <property type="project" value="InterPro"/>
</dbReference>
<dbReference type="PROSITE" id="PS50255">
    <property type="entry name" value="CYTOCHROME_B5_2"/>
    <property type="match status" value="1"/>
</dbReference>
<dbReference type="InterPro" id="IPR008335">
    <property type="entry name" value="Mopterin_OxRdtase_euk"/>
</dbReference>
<evidence type="ECO:0000256" key="4">
    <source>
        <dbReference type="ARBA" id="ARBA00003838"/>
    </source>
</evidence>
<comment type="similarity">
    <text evidence="5">Belongs to the nitrate reductase family.</text>
</comment>
<feature type="region of interest" description="Disordered" evidence="16">
    <location>
        <begin position="1"/>
        <end position="27"/>
    </location>
</feature>
<comment type="cofactor">
    <cofactor evidence="3">
        <name>FAD</name>
        <dbReference type="ChEBI" id="CHEBI:57692"/>
    </cofactor>
</comment>
<evidence type="ECO:0000256" key="5">
    <source>
        <dbReference type="ARBA" id="ARBA00006253"/>
    </source>
</evidence>
<comment type="catalytic activity">
    <reaction evidence="15">
        <text>nitrite + NADP(+) + H2O = nitrate + NADPH + H(+)</text>
        <dbReference type="Rhea" id="RHEA:19061"/>
        <dbReference type="ChEBI" id="CHEBI:15377"/>
        <dbReference type="ChEBI" id="CHEBI:15378"/>
        <dbReference type="ChEBI" id="CHEBI:16301"/>
        <dbReference type="ChEBI" id="CHEBI:17632"/>
        <dbReference type="ChEBI" id="CHEBI:57783"/>
        <dbReference type="ChEBI" id="CHEBI:58349"/>
        <dbReference type="EC" id="1.7.1.3"/>
    </reaction>
</comment>
<evidence type="ECO:0000256" key="6">
    <source>
        <dbReference type="ARBA" id="ARBA00011738"/>
    </source>
</evidence>
<dbReference type="InterPro" id="IPR005066">
    <property type="entry name" value="MoCF_OxRdtse_dimer"/>
</dbReference>
<dbReference type="InterPro" id="IPR001199">
    <property type="entry name" value="Cyt_B5-like_heme/steroid-bd"/>
</dbReference>
<evidence type="ECO:0000256" key="14">
    <source>
        <dbReference type="ARBA" id="ARBA00023063"/>
    </source>
</evidence>
<feature type="compositionally biased region" description="Acidic residues" evidence="16">
    <location>
        <begin position="191"/>
        <end position="204"/>
    </location>
</feature>
<evidence type="ECO:0000256" key="2">
    <source>
        <dbReference type="ARBA" id="ARBA00001971"/>
    </source>
</evidence>
<comment type="subunit">
    <text evidence="6">Homodimer.</text>
</comment>
<evidence type="ECO:0000256" key="7">
    <source>
        <dbReference type="ARBA" id="ARBA00012673"/>
    </source>
</evidence>
<evidence type="ECO:0000256" key="12">
    <source>
        <dbReference type="ARBA" id="ARBA00022827"/>
    </source>
</evidence>
<feature type="domain" description="FAD-binding FR-type" evidence="18">
    <location>
        <begin position="793"/>
        <end position="926"/>
    </location>
</feature>
<keyword evidence="13" id="KW-0560">Oxidoreductase</keyword>
<dbReference type="SUPFAM" id="SSF56524">
    <property type="entry name" value="Oxidoreductase molybdopterin-binding domain"/>
    <property type="match status" value="1"/>
</dbReference>
<dbReference type="CDD" id="cd06183">
    <property type="entry name" value="cyt_b5_reduct_like"/>
    <property type="match status" value="1"/>
</dbReference>
<keyword evidence="11" id="KW-0479">Metal-binding</keyword>
<dbReference type="InterPro" id="IPR036374">
    <property type="entry name" value="OxRdtase_Mopterin-bd_sf"/>
</dbReference>
<dbReference type="Pfam" id="PF00173">
    <property type="entry name" value="Cyt-b5"/>
    <property type="match status" value="1"/>
</dbReference>
<dbReference type="GO" id="GO:0043546">
    <property type="term" value="F:molybdopterin cofactor binding"/>
    <property type="evidence" value="ECO:0007669"/>
    <property type="project" value="TreeGrafter"/>
</dbReference>
<dbReference type="Pfam" id="PF00174">
    <property type="entry name" value="Oxidored_molyb"/>
    <property type="match status" value="1"/>
</dbReference>
<reference evidence="19 20" key="1">
    <citation type="journal article" date="2011" name="Genome Res.">
        <title>Comparative genomics of citric-acid-producing Aspergillus niger ATCC 1015 versus enzyme-producing CBS 513.88.</title>
        <authorList>
            <person name="Andersen M.R."/>
            <person name="Salazar M.P."/>
            <person name="Schaap P.J."/>
            <person name="van de Vondervoort P.J."/>
            <person name="Culley D."/>
            <person name="Thykaer J."/>
            <person name="Frisvad J.C."/>
            <person name="Nielsen K.F."/>
            <person name="Albang R."/>
            <person name="Albermann K."/>
            <person name="Berka R.M."/>
            <person name="Braus G.H."/>
            <person name="Braus-Stromeyer S.A."/>
            <person name="Corrochano L.M."/>
            <person name="Dai Z."/>
            <person name="van Dijck P.W."/>
            <person name="Hofmann G."/>
            <person name="Lasure L.L."/>
            <person name="Magnuson J.K."/>
            <person name="Menke H."/>
            <person name="Meijer M."/>
            <person name="Meijer S.L."/>
            <person name="Nielsen J.B."/>
            <person name="Nielsen M.L."/>
            <person name="van Ooyen A.J."/>
            <person name="Pel H.J."/>
            <person name="Poulsen L."/>
            <person name="Samson R.A."/>
            <person name="Stam H."/>
            <person name="Tsang A."/>
            <person name="van den Brink J.M."/>
            <person name="Atkins A."/>
            <person name="Aerts A."/>
            <person name="Shapiro H."/>
            <person name="Pangilinan J."/>
            <person name="Salamov A."/>
            <person name="Lou Y."/>
            <person name="Lindquist E."/>
            <person name="Lucas S."/>
            <person name="Grimwood J."/>
            <person name="Grigoriev I.V."/>
            <person name="Kubicek C.P."/>
            <person name="Martinez D."/>
            <person name="van Peij N.N."/>
            <person name="Roubos J.A."/>
            <person name="Nielsen J."/>
            <person name="Baker S.E."/>
        </authorList>
    </citation>
    <scope>NUCLEOTIDE SEQUENCE [LARGE SCALE GENOMIC DNA]</scope>
    <source>
        <strain evidence="20">ATCC 1015 / CBS 113.46 / FGSC A1144 / LSHB Ac4 / NCTC 3858a / NRRL 328 / USDA 3528.7</strain>
    </source>
</reference>
<dbReference type="PANTHER" id="PTHR19372">
    <property type="entry name" value="SULFITE REDUCTASE"/>
    <property type="match status" value="1"/>
</dbReference>
<dbReference type="PRINTS" id="PR00406">
    <property type="entry name" value="CYTB5RDTASE"/>
</dbReference>
<dbReference type="Gene3D" id="2.40.30.10">
    <property type="entry name" value="Translation factors"/>
    <property type="match status" value="1"/>
</dbReference>
<dbReference type="GO" id="GO:0006790">
    <property type="term" value="P:sulfur compound metabolic process"/>
    <property type="evidence" value="ECO:0007669"/>
    <property type="project" value="TreeGrafter"/>
</dbReference>
<dbReference type="InterPro" id="IPR036400">
    <property type="entry name" value="Cyt_B5-like_heme/steroid_sf"/>
</dbReference>
<dbReference type="Pfam" id="PF03404">
    <property type="entry name" value="Mo-co_dimer"/>
    <property type="match status" value="1"/>
</dbReference>
<comment type="caution">
    <text evidence="19">The sequence shown here is derived from an EMBL/GenBank/DDBJ whole genome shotgun (WGS) entry which is preliminary data.</text>
</comment>
<gene>
    <name evidence="19" type="ORF">ASPNIDRAFT_39679</name>
</gene>
<dbReference type="InterPro" id="IPR008333">
    <property type="entry name" value="Cbr1-like_FAD-bd_dom"/>
</dbReference>
<dbReference type="InterPro" id="IPR001433">
    <property type="entry name" value="OxRdtase_FAD/NAD-bd"/>
</dbReference>
<dbReference type="EC" id="1.7.1.3" evidence="7"/>
<dbReference type="Gene3D" id="3.90.420.10">
    <property type="entry name" value="Oxidoreductase, molybdopterin-binding domain"/>
    <property type="match status" value="1"/>
</dbReference>
<feature type="region of interest" description="Disordered" evidence="16">
    <location>
        <begin position="131"/>
        <end position="204"/>
    </location>
</feature>
<evidence type="ECO:0000259" key="17">
    <source>
        <dbReference type="PROSITE" id="PS50255"/>
    </source>
</evidence>
<dbReference type="Gene3D" id="3.10.120.10">
    <property type="entry name" value="Cytochrome b5-like heme/steroid binding domain"/>
    <property type="match status" value="1"/>
</dbReference>
<dbReference type="OrthoDB" id="432685at2759"/>
<dbReference type="HOGENOM" id="CLU_003827_4_2_1"/>
<dbReference type="InterPro" id="IPR017927">
    <property type="entry name" value="FAD-bd_FR_type"/>
</dbReference>
<feature type="domain" description="Cytochrome b5 heme-binding" evidence="17">
    <location>
        <begin position="683"/>
        <end position="761"/>
    </location>
</feature>
<sequence>MPGNTQVYQVAQHPGSSRAEIENEPDWELHSREHRLGYRNASGRYAGITHIGDELAENPEEVREAREQIGDLKREIEKGKLVNFRDLIEDQKNREAFHLRHPEKRPFGWRYVPEYTEEWVKLGQEWPTNVRRRQKEEESQREEQQKTEQEGRKDDEDKQVNQEEQHDEGKNEEKDTQKATPEQETEKSVADGDESEEKSENELSLEEISLLRAVRHEEAVIKNLKQNNGQGRSSAPENPYITIDEADQFTADNWVPRSPDLVRLTGKLPLNAEPQLSKLFNAGLVTPNELHYVRNHGPVPKLVWEFHEIDIEGGRVKLGMDELTKNFKAINIPILLACDNTRRKELNMIKRTTGFNWGPGGVSCAYWKGPLLRDVLLAAGVPERMPDQDNQRYWIHFEGADEPNEAKYATSIPFDHVMDPRNDVILAYEMNDRPLPPDHGYPVRVMIPGYVGGRCVKWLSKIWTSNKENNSYYHLHDNRMLPSSVTDTESQLAKLFFTHPDTACYEQTLNSVIARPAQGEKISVSNARKGKTYRIAGFAYSGSGHPVRRVEISLNNGKSWLYCIREFPDRPIRHGNKFWAWVHWHVDVEILQLAQAESITVACVDGAHNTQPEQPRWNISGTLNSCRYVVKPELIYDDGDNQSGAASVLFRHPVEPGTGEGGWMKPSVDVQVQAAKQSAAAPQKQFTREEIEKHHSEDDCWIVVDGKVYDATGVLSWHPGGKAPILAHAGKVHYETSEEYASIHDDYAAEKLQECILGVVTEKAMKYIEKNAEQAKKEKQQTAQPNDQALQRHRWVPVKLLDRKAISRDTREYTFKLPEGKPTLGIDACQHIEVAFHMKDRMLIRPYTPTQPLLPPASSSSNGYQENGKSHFVSQVRDGKGAFTLTIKTYFPNDDQPGGAMSNVLDCLPLGEEVDIRGPTGDLVYEGYGNFTIAGEKKKFKRVSLVIGGSGITPAYALIARILLTDGDKTKIRVIDANKTTSDILLRDQLDKFVKDSASQLEITHVISKPDENWHGLSGHVNESILRKHMFEPSDENVAILCGPPTMIEKAVLPALDGNSRLPLAPKCFTDK</sequence>
<keyword evidence="14" id="KW-0534">Nitrate assimilation</keyword>
<dbReference type="PROSITE" id="PS51384">
    <property type="entry name" value="FAD_FR"/>
    <property type="match status" value="1"/>
</dbReference>
<evidence type="ECO:0000313" key="19">
    <source>
        <dbReference type="EMBL" id="EHA24275.1"/>
    </source>
</evidence>
<evidence type="ECO:0000256" key="3">
    <source>
        <dbReference type="ARBA" id="ARBA00001974"/>
    </source>
</evidence>
<evidence type="ECO:0000256" key="8">
    <source>
        <dbReference type="ARBA" id="ARBA00015499"/>
    </source>
</evidence>
<dbReference type="Gene3D" id="2.60.40.650">
    <property type="match status" value="1"/>
</dbReference>
<keyword evidence="12" id="KW-0274">FAD</keyword>
<dbReference type="AlphaFoldDB" id="G3XZI0"/>
<dbReference type="InterPro" id="IPR000572">
    <property type="entry name" value="OxRdtase_Mopterin-bd_dom"/>
</dbReference>
<dbReference type="GO" id="GO:0042128">
    <property type="term" value="P:nitrate assimilation"/>
    <property type="evidence" value="ECO:0007669"/>
    <property type="project" value="UniProtKB-KW"/>
</dbReference>
<evidence type="ECO:0000256" key="15">
    <source>
        <dbReference type="ARBA" id="ARBA00049155"/>
    </source>
</evidence>
<keyword evidence="10" id="KW-0285">Flavoprotein</keyword>
<proteinExistence type="inferred from homology"/>
<comment type="function">
    <text evidence="4">Nitrate reductase is a key enzyme involved in the first step of nitrate assimilation in plants, fungi and bacteria.</text>
</comment>
<organism evidence="19 20">
    <name type="scientific">Aspergillus niger (strain ATCC 1015 / CBS 113.46 / FGSC A1144 / LSHB Ac4 / NCTC 3858a / NRRL 328 / USDA 3528.7)</name>
    <dbReference type="NCBI Taxonomy" id="380704"/>
    <lineage>
        <taxon>Eukaryota</taxon>
        <taxon>Fungi</taxon>
        <taxon>Dikarya</taxon>
        <taxon>Ascomycota</taxon>
        <taxon>Pezizomycotina</taxon>
        <taxon>Eurotiomycetes</taxon>
        <taxon>Eurotiomycetidae</taxon>
        <taxon>Eurotiales</taxon>
        <taxon>Aspergillaceae</taxon>
        <taxon>Aspergillus</taxon>
        <taxon>Aspergillus subgen. Circumdati</taxon>
    </lineage>
</organism>
<dbReference type="InterPro" id="IPR017938">
    <property type="entry name" value="Riboflavin_synthase-like_b-brl"/>
</dbReference>
<dbReference type="Proteomes" id="UP000009038">
    <property type="component" value="Unassembled WGS sequence"/>
</dbReference>
<evidence type="ECO:0000313" key="20">
    <source>
        <dbReference type="Proteomes" id="UP000009038"/>
    </source>
</evidence>
<dbReference type="PANTHER" id="PTHR19372:SF7">
    <property type="entry name" value="SULFITE OXIDASE, MITOCHONDRIAL"/>
    <property type="match status" value="1"/>
</dbReference>
<dbReference type="EMBL" id="ACJE01000009">
    <property type="protein sequence ID" value="EHA24275.1"/>
    <property type="molecule type" value="Genomic_DNA"/>
</dbReference>
<dbReference type="SUPFAM" id="SSF52343">
    <property type="entry name" value="Ferredoxin reductase-like, C-terminal NADP-linked domain"/>
    <property type="match status" value="1"/>
</dbReference>
<accession>G3XZI0</accession>
<evidence type="ECO:0000256" key="13">
    <source>
        <dbReference type="ARBA" id="ARBA00023002"/>
    </source>
</evidence>
<evidence type="ECO:0000256" key="1">
    <source>
        <dbReference type="ARBA" id="ARBA00001924"/>
    </source>
</evidence>
<dbReference type="InterPro" id="IPR039261">
    <property type="entry name" value="FNR_nucleotide-bd"/>
</dbReference>
<name>G3XZI0_ASPNA</name>
<evidence type="ECO:0000256" key="10">
    <source>
        <dbReference type="ARBA" id="ARBA00022630"/>
    </source>
</evidence>
<dbReference type="Pfam" id="PF00175">
    <property type="entry name" value="NAD_binding_1"/>
    <property type="match status" value="1"/>
</dbReference>
<dbReference type="SUPFAM" id="SSF63380">
    <property type="entry name" value="Riboflavin synthase domain-like"/>
    <property type="match status" value="1"/>
</dbReference>
<dbReference type="SUPFAM" id="SSF55856">
    <property type="entry name" value="Cytochrome b5-like heme/steroid binding domain"/>
    <property type="match status" value="1"/>
</dbReference>
<dbReference type="GO" id="GO:0020037">
    <property type="term" value="F:heme binding"/>
    <property type="evidence" value="ECO:0007669"/>
    <property type="project" value="TreeGrafter"/>
</dbReference>
<comment type="cofactor">
    <cofactor evidence="2">
        <name>heme</name>
        <dbReference type="ChEBI" id="CHEBI:30413"/>
    </cofactor>
</comment>
<dbReference type="SUPFAM" id="SSF81296">
    <property type="entry name" value="E set domains"/>
    <property type="match status" value="1"/>
</dbReference>
<evidence type="ECO:0000256" key="11">
    <source>
        <dbReference type="ARBA" id="ARBA00022723"/>
    </source>
</evidence>
<dbReference type="InterPro" id="IPR014756">
    <property type="entry name" value="Ig_E-set"/>
</dbReference>
<dbReference type="STRING" id="380704.G3XZI0"/>